<dbReference type="EMBL" id="OIVN01004112">
    <property type="protein sequence ID" value="SPD15528.1"/>
    <property type="molecule type" value="Genomic_DNA"/>
</dbReference>
<protein>
    <submittedName>
        <fullName evidence="1">Uncharacterized protein</fullName>
    </submittedName>
</protein>
<dbReference type="AlphaFoldDB" id="A0A2N9HU14"/>
<sequence length="101" mass="11596">MIRPCPWKPRTICIEIHFDWVLAEAHQLEDLFMEPWVEATSIARELGAQESGMEFPPVATLTDHAASSNNSLLTMFCTKFGFLADRNLVVCIFRLQEVVKW</sequence>
<accession>A0A2N9HU14</accession>
<gene>
    <name evidence="1" type="ORF">FSB_LOCUS43410</name>
</gene>
<name>A0A2N9HU14_FAGSY</name>
<evidence type="ECO:0000313" key="1">
    <source>
        <dbReference type="EMBL" id="SPD15528.1"/>
    </source>
</evidence>
<proteinExistence type="predicted"/>
<organism evidence="1">
    <name type="scientific">Fagus sylvatica</name>
    <name type="common">Beechnut</name>
    <dbReference type="NCBI Taxonomy" id="28930"/>
    <lineage>
        <taxon>Eukaryota</taxon>
        <taxon>Viridiplantae</taxon>
        <taxon>Streptophyta</taxon>
        <taxon>Embryophyta</taxon>
        <taxon>Tracheophyta</taxon>
        <taxon>Spermatophyta</taxon>
        <taxon>Magnoliopsida</taxon>
        <taxon>eudicotyledons</taxon>
        <taxon>Gunneridae</taxon>
        <taxon>Pentapetalae</taxon>
        <taxon>rosids</taxon>
        <taxon>fabids</taxon>
        <taxon>Fagales</taxon>
        <taxon>Fagaceae</taxon>
        <taxon>Fagus</taxon>
    </lineage>
</organism>
<reference evidence="1" key="1">
    <citation type="submission" date="2018-02" db="EMBL/GenBank/DDBJ databases">
        <authorList>
            <person name="Cohen D.B."/>
            <person name="Kent A.D."/>
        </authorList>
    </citation>
    <scope>NUCLEOTIDE SEQUENCE</scope>
</reference>